<feature type="compositionally biased region" description="Low complexity" evidence="1">
    <location>
        <begin position="48"/>
        <end position="66"/>
    </location>
</feature>
<proteinExistence type="predicted"/>
<organism evidence="3">
    <name type="scientific">Rhipicephalus appendiculatus</name>
    <name type="common">Brown ear tick</name>
    <dbReference type="NCBI Taxonomy" id="34631"/>
    <lineage>
        <taxon>Eukaryota</taxon>
        <taxon>Metazoa</taxon>
        <taxon>Ecdysozoa</taxon>
        <taxon>Arthropoda</taxon>
        <taxon>Chelicerata</taxon>
        <taxon>Arachnida</taxon>
        <taxon>Acari</taxon>
        <taxon>Parasitiformes</taxon>
        <taxon>Ixodida</taxon>
        <taxon>Ixodoidea</taxon>
        <taxon>Ixodidae</taxon>
        <taxon>Rhipicephalinae</taxon>
        <taxon>Rhipicephalus</taxon>
        <taxon>Rhipicephalus</taxon>
    </lineage>
</organism>
<reference evidence="3" key="1">
    <citation type="journal article" date="2016" name="Ticks Tick Borne Dis.">
        <title>De novo assembly and annotation of the salivary gland transcriptome of Rhipicephalus appendiculatus male and female ticks during blood feeding.</title>
        <authorList>
            <person name="de Castro M.H."/>
            <person name="de Klerk D."/>
            <person name="Pienaar R."/>
            <person name="Latif A.A."/>
            <person name="Rees D.J."/>
            <person name="Mans B.J."/>
        </authorList>
    </citation>
    <scope>NUCLEOTIDE SEQUENCE</scope>
    <source>
        <tissue evidence="3">Salivary glands</tissue>
    </source>
</reference>
<keyword evidence="2" id="KW-0732">Signal</keyword>
<accession>A0A131Z6K6</accession>
<feature type="chain" id="PRO_5007286922" evidence="2">
    <location>
        <begin position="22"/>
        <end position="105"/>
    </location>
</feature>
<name>A0A131Z6K6_RHIAP</name>
<evidence type="ECO:0000313" key="3">
    <source>
        <dbReference type="EMBL" id="JAP86432.1"/>
    </source>
</evidence>
<feature type="signal peptide" evidence="2">
    <location>
        <begin position="1"/>
        <end position="21"/>
    </location>
</feature>
<evidence type="ECO:0000256" key="1">
    <source>
        <dbReference type="SAM" id="MobiDB-lite"/>
    </source>
</evidence>
<sequence length="105" mass="10184">MAKVTCLHAVAILGTFIFLLSMLHNDGKSCVSAAPTAAPRPGGGAAGGAPPARPGGRVPPRRLGIVVPGGGPGALPGPPQVPAPGGGHRPRGNAVVVNPNKNPGK</sequence>
<feature type="region of interest" description="Disordered" evidence="1">
    <location>
        <begin position="29"/>
        <end position="105"/>
    </location>
</feature>
<dbReference type="EMBL" id="GEDV01002125">
    <property type="protein sequence ID" value="JAP86432.1"/>
    <property type="molecule type" value="Transcribed_RNA"/>
</dbReference>
<protein>
    <submittedName>
        <fullName evidence="3">Uncharacterized protein</fullName>
    </submittedName>
</protein>
<dbReference type="AlphaFoldDB" id="A0A131Z6K6"/>
<evidence type="ECO:0000256" key="2">
    <source>
        <dbReference type="SAM" id="SignalP"/>
    </source>
</evidence>